<protein>
    <submittedName>
        <fullName evidence="1">Uncharacterized protein</fullName>
    </submittedName>
</protein>
<name>A0A0A9H7B6_ARUDO</name>
<evidence type="ECO:0000313" key="1">
    <source>
        <dbReference type="EMBL" id="JAE30761.1"/>
    </source>
</evidence>
<reference evidence="1" key="2">
    <citation type="journal article" date="2015" name="Data Brief">
        <title>Shoot transcriptome of the giant reed, Arundo donax.</title>
        <authorList>
            <person name="Barrero R.A."/>
            <person name="Guerrero F.D."/>
            <person name="Moolhuijzen P."/>
            <person name="Goolsby J.A."/>
            <person name="Tidwell J."/>
            <person name="Bellgard S.E."/>
            <person name="Bellgard M.I."/>
        </authorList>
    </citation>
    <scope>NUCLEOTIDE SEQUENCE</scope>
    <source>
        <tissue evidence="1">Shoot tissue taken approximately 20 cm above the soil surface</tissue>
    </source>
</reference>
<proteinExistence type="predicted"/>
<sequence>MGFRILTCNKGDKESTSKQIKIVRRSLYSFVPTNQVYFCNVICGTTINQMKNQSFFPFSWRWWWGRVENAHLI</sequence>
<accession>A0A0A9H7B6</accession>
<dbReference type="EMBL" id="GBRH01167135">
    <property type="protein sequence ID" value="JAE30761.1"/>
    <property type="molecule type" value="Transcribed_RNA"/>
</dbReference>
<reference evidence="1" key="1">
    <citation type="submission" date="2014-09" db="EMBL/GenBank/DDBJ databases">
        <authorList>
            <person name="Magalhaes I.L.F."/>
            <person name="Oliveira U."/>
            <person name="Santos F.R."/>
            <person name="Vidigal T.H.D.A."/>
            <person name="Brescovit A.D."/>
            <person name="Santos A.J."/>
        </authorList>
    </citation>
    <scope>NUCLEOTIDE SEQUENCE</scope>
    <source>
        <tissue evidence="1">Shoot tissue taken approximately 20 cm above the soil surface</tissue>
    </source>
</reference>
<dbReference type="AlphaFoldDB" id="A0A0A9H7B6"/>
<organism evidence="1">
    <name type="scientific">Arundo donax</name>
    <name type="common">Giant reed</name>
    <name type="synonym">Donax arundinaceus</name>
    <dbReference type="NCBI Taxonomy" id="35708"/>
    <lineage>
        <taxon>Eukaryota</taxon>
        <taxon>Viridiplantae</taxon>
        <taxon>Streptophyta</taxon>
        <taxon>Embryophyta</taxon>
        <taxon>Tracheophyta</taxon>
        <taxon>Spermatophyta</taxon>
        <taxon>Magnoliopsida</taxon>
        <taxon>Liliopsida</taxon>
        <taxon>Poales</taxon>
        <taxon>Poaceae</taxon>
        <taxon>PACMAD clade</taxon>
        <taxon>Arundinoideae</taxon>
        <taxon>Arundineae</taxon>
        <taxon>Arundo</taxon>
    </lineage>
</organism>